<evidence type="ECO:0000256" key="1">
    <source>
        <dbReference type="SAM" id="MobiDB-lite"/>
    </source>
</evidence>
<keyword evidence="2" id="KW-0732">Signal</keyword>
<evidence type="ECO:0000313" key="4">
    <source>
        <dbReference type="Proteomes" id="UP000244906"/>
    </source>
</evidence>
<feature type="region of interest" description="Disordered" evidence="1">
    <location>
        <begin position="66"/>
        <end position="91"/>
    </location>
</feature>
<gene>
    <name evidence="3" type="ORF">DC094_17275</name>
</gene>
<dbReference type="EMBL" id="QDDL01000009">
    <property type="protein sequence ID" value="PVZ65638.1"/>
    <property type="molecule type" value="Genomic_DNA"/>
</dbReference>
<evidence type="ECO:0000313" key="3">
    <source>
        <dbReference type="EMBL" id="PVZ65638.1"/>
    </source>
</evidence>
<dbReference type="Proteomes" id="UP000244906">
    <property type="component" value="Unassembled WGS sequence"/>
</dbReference>
<name>A0A2V1GTY9_9GAMM</name>
<evidence type="ECO:0000256" key="2">
    <source>
        <dbReference type="SAM" id="SignalP"/>
    </source>
</evidence>
<accession>A0A2V1GTY9</accession>
<dbReference type="AlphaFoldDB" id="A0A2V1GTY9"/>
<sequence>MKHTFTHLLLAGGLAVSFASAANSNQLQEITNECQEWAVEDQVDPDFLDDYLQSCIKETLAGYEESTETLDTTEQSELDRVQQEGFLEATD</sequence>
<protein>
    <submittedName>
        <fullName evidence="3">Uncharacterized protein</fullName>
    </submittedName>
</protein>
<dbReference type="RefSeq" id="WP_116688379.1">
    <property type="nucleotide sequence ID" value="NZ_CAWNYD010000009.1"/>
</dbReference>
<reference evidence="3 4" key="1">
    <citation type="submission" date="2018-04" db="EMBL/GenBank/DDBJ databases">
        <title>Thalassorhabdus spongiae gen. nov., sp. nov., isolated from a marine sponge in South-West Iceland.</title>
        <authorList>
            <person name="Knobloch S."/>
            <person name="Daussin A."/>
            <person name="Johannsson R."/>
            <person name="Marteinsson V.T."/>
        </authorList>
    </citation>
    <scope>NUCLEOTIDE SEQUENCE [LARGE SCALE GENOMIC DNA]</scope>
    <source>
        <strain evidence="3 4">Hp12</strain>
    </source>
</reference>
<organism evidence="3 4">
    <name type="scientific">Pelagibaculum spongiae</name>
    <dbReference type="NCBI Taxonomy" id="2080658"/>
    <lineage>
        <taxon>Bacteria</taxon>
        <taxon>Pseudomonadati</taxon>
        <taxon>Pseudomonadota</taxon>
        <taxon>Gammaproteobacteria</taxon>
        <taxon>Oceanospirillales</taxon>
        <taxon>Pelagibaculum</taxon>
    </lineage>
</organism>
<proteinExistence type="predicted"/>
<feature type="signal peptide" evidence="2">
    <location>
        <begin position="1"/>
        <end position="21"/>
    </location>
</feature>
<keyword evidence="4" id="KW-1185">Reference proteome</keyword>
<feature type="chain" id="PRO_5016004228" evidence="2">
    <location>
        <begin position="22"/>
        <end position="91"/>
    </location>
</feature>
<comment type="caution">
    <text evidence="3">The sequence shown here is derived from an EMBL/GenBank/DDBJ whole genome shotgun (WGS) entry which is preliminary data.</text>
</comment>